<dbReference type="GO" id="GO:0046872">
    <property type="term" value="F:metal ion binding"/>
    <property type="evidence" value="ECO:0007669"/>
    <property type="project" value="UniProtKB-UniRule"/>
</dbReference>
<dbReference type="CDD" id="cd19165">
    <property type="entry name" value="HemeO"/>
    <property type="match status" value="1"/>
</dbReference>
<evidence type="ECO:0000313" key="9">
    <source>
        <dbReference type="EMBL" id="JAC97971.1"/>
    </source>
</evidence>
<feature type="binding site" evidence="5">
    <location>
        <position position="225"/>
    </location>
    <ligand>
        <name>heme b</name>
        <dbReference type="ChEBI" id="CHEBI:60344"/>
    </ligand>
</feature>
<dbReference type="Gene3D" id="1.20.910.10">
    <property type="entry name" value="Heme oxygenase-like"/>
    <property type="match status" value="1"/>
</dbReference>
<feature type="transmembrane region" description="Helical" evidence="8">
    <location>
        <begin position="269"/>
        <end position="286"/>
    </location>
</feature>
<dbReference type="PANTHER" id="PTHR10720">
    <property type="entry name" value="HEME OXYGENASE"/>
    <property type="match status" value="1"/>
</dbReference>
<evidence type="ECO:0000256" key="1">
    <source>
        <dbReference type="ARBA" id="ARBA00022617"/>
    </source>
</evidence>
<feature type="binding site" evidence="5">
    <location>
        <position position="144"/>
    </location>
    <ligand>
        <name>heme b</name>
        <dbReference type="ChEBI" id="CHEBI:60344"/>
    </ligand>
</feature>
<protein>
    <recommendedName>
        <fullName evidence="4">Heme oxygenase</fullName>
        <ecNumber evidence="4">1.14.14.18</ecNumber>
    </recommendedName>
</protein>
<comment type="catalytic activity">
    <reaction evidence="4">
        <text>heme b + 3 reduced [NADPH--hemoprotein reductase] + 3 O2 = biliverdin IXalpha + CO + Fe(2+) + 3 oxidized [NADPH--hemoprotein reductase] + 3 H2O + H(+)</text>
        <dbReference type="Rhea" id="RHEA:21764"/>
        <dbReference type="Rhea" id="RHEA-COMP:11964"/>
        <dbReference type="Rhea" id="RHEA-COMP:11965"/>
        <dbReference type="ChEBI" id="CHEBI:15377"/>
        <dbReference type="ChEBI" id="CHEBI:15378"/>
        <dbReference type="ChEBI" id="CHEBI:15379"/>
        <dbReference type="ChEBI" id="CHEBI:17245"/>
        <dbReference type="ChEBI" id="CHEBI:29033"/>
        <dbReference type="ChEBI" id="CHEBI:57618"/>
        <dbReference type="ChEBI" id="CHEBI:57991"/>
        <dbReference type="ChEBI" id="CHEBI:58210"/>
        <dbReference type="ChEBI" id="CHEBI:60344"/>
        <dbReference type="EC" id="1.14.14.18"/>
    </reaction>
</comment>
<evidence type="ECO:0000256" key="4">
    <source>
        <dbReference type="PIRNR" id="PIRNR000343"/>
    </source>
</evidence>
<dbReference type="GO" id="GO:0004392">
    <property type="term" value="F:heme oxygenase (decyclizing) activity"/>
    <property type="evidence" value="ECO:0007669"/>
    <property type="project" value="UniProtKB-UniRule"/>
</dbReference>
<keyword evidence="8" id="KW-0812">Transmembrane</keyword>
<organism evidence="9">
    <name type="scientific">Zeugodacus cucurbitae</name>
    <name type="common">Melon fruit fly</name>
    <name type="synonym">Bactrocera cucurbitae</name>
    <dbReference type="NCBI Taxonomy" id="28588"/>
    <lineage>
        <taxon>Eukaryota</taxon>
        <taxon>Metazoa</taxon>
        <taxon>Ecdysozoa</taxon>
        <taxon>Arthropoda</taxon>
        <taxon>Hexapoda</taxon>
        <taxon>Insecta</taxon>
        <taxon>Pterygota</taxon>
        <taxon>Neoptera</taxon>
        <taxon>Endopterygota</taxon>
        <taxon>Diptera</taxon>
        <taxon>Brachycera</taxon>
        <taxon>Muscomorpha</taxon>
        <taxon>Tephritoidea</taxon>
        <taxon>Tephritidae</taxon>
        <taxon>Zeugodacus</taxon>
        <taxon>Zeugodacus</taxon>
    </lineage>
</organism>
<dbReference type="SUPFAM" id="SSF48613">
    <property type="entry name" value="Heme oxygenase-like"/>
    <property type="match status" value="1"/>
</dbReference>
<evidence type="ECO:0000256" key="6">
    <source>
        <dbReference type="PIRSR" id="PIRSR000343-2"/>
    </source>
</evidence>
<dbReference type="InterPro" id="IPR016053">
    <property type="entry name" value="Haem_Oase-like"/>
</dbReference>
<name>A0A0A1WGH0_ZEUCU</name>
<dbReference type="InterPro" id="IPR002051">
    <property type="entry name" value="Haem_Oase"/>
</dbReference>
<gene>
    <name evidence="9" type="primary">HMOX1</name>
    <name evidence="9" type="ORF">g.6418</name>
</gene>
<sequence length="291" mass="33727">MESASQKLPLEDNLTPDQDITDVTKEPVVDMTFTKELRKATKDVHKISDVLVNAKFALALSDDAVWFDGLLAFYEVYKYLEENLPENLLPRELHRKAAFEQDLAYFLGKNWKDNYEPRDSVKKYIVHLEEVNAKNKLLLFAYAYQMYMALMSGGQLLQKKRMIKRKLWFGRQGEEEEEVVKSSNSNPEVDDLENRPMPSQVTICPEGCAATYFPEKISVLKDKLRQVLNDNYGNFNEELRAEFIEESRNVFIYNGDVVRSIKGVNRANLRKLAMVLVFVMGIYFALKLAKR</sequence>
<reference evidence="9" key="2">
    <citation type="journal article" date="2015" name="Gigascience">
        <title>Reconstructing a comprehensive transcriptome assembly of a white-pupal translocated strain of the pest fruit fly Bactrocera cucurbitae.</title>
        <authorList>
            <person name="Sim S.B."/>
            <person name="Calla B."/>
            <person name="Hall B."/>
            <person name="DeRego T."/>
            <person name="Geib S.M."/>
        </authorList>
    </citation>
    <scope>NUCLEOTIDE SEQUENCE</scope>
</reference>
<evidence type="ECO:0000256" key="7">
    <source>
        <dbReference type="SAM" id="MobiDB-lite"/>
    </source>
</evidence>
<keyword evidence="3 4" id="KW-0408">Iron</keyword>
<evidence type="ECO:0000256" key="8">
    <source>
        <dbReference type="SAM" id="Phobius"/>
    </source>
</evidence>
<accession>A0A0A1WGH0</accession>
<keyword evidence="2 4" id="KW-0479">Metal-binding</keyword>
<dbReference type="InterPro" id="IPR016084">
    <property type="entry name" value="Haem_Oase-like_multi-hlx"/>
</dbReference>
<feature type="binding site" description="axial binding residue" evidence="6">
    <location>
        <position position="45"/>
    </location>
    <ligand>
        <name>heme b</name>
        <dbReference type="ChEBI" id="CHEBI:60344"/>
    </ligand>
    <ligandPart>
        <name>Fe</name>
        <dbReference type="ChEBI" id="CHEBI:18248"/>
    </ligandPart>
</feature>
<keyword evidence="8" id="KW-0472">Membrane</keyword>
<evidence type="ECO:0000256" key="5">
    <source>
        <dbReference type="PIRSR" id="PIRSR000343-1"/>
    </source>
</evidence>
<dbReference type="PANTHER" id="PTHR10720:SF0">
    <property type="entry name" value="HEME OXYGENASE"/>
    <property type="match status" value="1"/>
</dbReference>
<dbReference type="GO" id="GO:0006788">
    <property type="term" value="P:heme oxidation"/>
    <property type="evidence" value="ECO:0007669"/>
    <property type="project" value="UniProtKB-UniRule"/>
</dbReference>
<evidence type="ECO:0000256" key="3">
    <source>
        <dbReference type="ARBA" id="ARBA00023004"/>
    </source>
</evidence>
<dbReference type="EMBL" id="GBXI01016320">
    <property type="protein sequence ID" value="JAC97971.1"/>
    <property type="molecule type" value="Transcribed_RNA"/>
</dbReference>
<reference evidence="9" key="1">
    <citation type="submission" date="2014-11" db="EMBL/GenBank/DDBJ databases">
        <authorList>
            <person name="Geib S."/>
        </authorList>
    </citation>
    <scope>NUCLEOTIDE SEQUENCE</scope>
</reference>
<keyword evidence="1 4" id="KW-0349">Heme</keyword>
<feature type="binding site" evidence="5">
    <location>
        <position position="38"/>
    </location>
    <ligand>
        <name>heme b</name>
        <dbReference type="ChEBI" id="CHEBI:60344"/>
    </ligand>
</feature>
<proteinExistence type="inferred from homology"/>
<comment type="similarity">
    <text evidence="4">Belongs to the heme oxygenase family.</text>
</comment>
<dbReference type="AlphaFoldDB" id="A0A0A1WGH0"/>
<dbReference type="EC" id="1.14.14.18" evidence="4"/>
<keyword evidence="8" id="KW-1133">Transmembrane helix</keyword>
<dbReference type="Pfam" id="PF01126">
    <property type="entry name" value="Heme_oxygenase"/>
    <property type="match status" value="1"/>
</dbReference>
<feature type="region of interest" description="Disordered" evidence="7">
    <location>
        <begin position="1"/>
        <end position="21"/>
    </location>
</feature>
<evidence type="ECO:0000256" key="2">
    <source>
        <dbReference type="ARBA" id="ARBA00022723"/>
    </source>
</evidence>
<dbReference type="PIRSF" id="PIRSF000343">
    <property type="entry name" value="Haem_Oase"/>
    <property type="match status" value="1"/>
</dbReference>